<sequence>MRAAASAAAFLRPLPEEGTGGIAGAFGRRSGGAFGTAPGPGAGRLKTAKRLPAVRRYTHRVTDAALPRPPAMETE</sequence>
<keyword evidence="3" id="KW-1185">Reference proteome</keyword>
<proteinExistence type="predicted"/>
<evidence type="ECO:0000313" key="3">
    <source>
        <dbReference type="Proteomes" id="UP000243024"/>
    </source>
</evidence>
<reference evidence="2 3" key="1">
    <citation type="submission" date="2015-09" db="EMBL/GenBank/DDBJ databases">
        <title>Draft genome sequence of Hydrogenibacillus schlegelii DSM 2000.</title>
        <authorList>
            <person name="Hemp J."/>
        </authorList>
    </citation>
    <scope>NUCLEOTIDE SEQUENCE [LARGE SCALE GENOMIC DNA]</scope>
    <source>
        <strain evidence="2 3">MA 48</strain>
    </source>
</reference>
<name>A0A132NDZ9_HYDSH</name>
<dbReference type="AlphaFoldDB" id="A0A132NDZ9"/>
<accession>A0A132NDZ9</accession>
<feature type="compositionally biased region" description="Gly residues" evidence="1">
    <location>
        <begin position="33"/>
        <end position="42"/>
    </location>
</feature>
<organism evidence="2 3">
    <name type="scientific">Hydrogenibacillus schlegelii</name>
    <name type="common">Bacillus schlegelii</name>
    <dbReference type="NCBI Taxonomy" id="1484"/>
    <lineage>
        <taxon>Bacteria</taxon>
        <taxon>Bacillati</taxon>
        <taxon>Bacillota</taxon>
        <taxon>Bacilli</taxon>
        <taxon>Bacillales</taxon>
        <taxon>Bacillales Family X. Incertae Sedis</taxon>
        <taxon>Hydrogenibacillus</taxon>
    </lineage>
</organism>
<comment type="caution">
    <text evidence="2">The sequence shown here is derived from an EMBL/GenBank/DDBJ whole genome shotgun (WGS) entry which is preliminary data.</text>
</comment>
<feature type="region of interest" description="Disordered" evidence="1">
    <location>
        <begin position="33"/>
        <end position="52"/>
    </location>
</feature>
<dbReference type="STRING" id="1484.SA87_04840"/>
<evidence type="ECO:0000313" key="2">
    <source>
        <dbReference type="EMBL" id="OAR03219.1"/>
    </source>
</evidence>
<dbReference type="EMBL" id="JXBB01000066">
    <property type="protein sequence ID" value="OAR03219.1"/>
    <property type="molecule type" value="Genomic_DNA"/>
</dbReference>
<evidence type="ECO:0000256" key="1">
    <source>
        <dbReference type="SAM" id="MobiDB-lite"/>
    </source>
</evidence>
<protein>
    <submittedName>
        <fullName evidence="2">Uncharacterized protein</fullName>
    </submittedName>
</protein>
<gene>
    <name evidence="2" type="ORF">SA87_04840</name>
</gene>
<dbReference type="Proteomes" id="UP000243024">
    <property type="component" value="Unassembled WGS sequence"/>
</dbReference>